<gene>
    <name evidence="1" type="ORF">J1N35_041320</name>
</gene>
<keyword evidence="2" id="KW-1185">Reference proteome</keyword>
<sequence length="132" mass="15072">MVRSRHDDLGTIQFRLGGLVRQLSVLEFGTALSLYIEQFMEEEDLSTLHRNIHDSPVNCWRTIVPEQPTYDPSRSKATNLAPSLRYIHALFAHTQTGRRESIGVVNTHDAHFLWSMANAHTIDLSYFIAHAI</sequence>
<dbReference type="OrthoDB" id="10372968at2759"/>
<proteinExistence type="predicted"/>
<dbReference type="Proteomes" id="UP000828251">
    <property type="component" value="Unassembled WGS sequence"/>
</dbReference>
<accession>A0A9D3UFL7</accession>
<dbReference type="EMBL" id="JAIQCV010000012">
    <property type="protein sequence ID" value="KAH1039577.1"/>
    <property type="molecule type" value="Genomic_DNA"/>
</dbReference>
<protein>
    <submittedName>
        <fullName evidence="1">Uncharacterized protein</fullName>
    </submittedName>
</protein>
<evidence type="ECO:0000313" key="2">
    <source>
        <dbReference type="Proteomes" id="UP000828251"/>
    </source>
</evidence>
<organism evidence="1 2">
    <name type="scientific">Gossypium stocksii</name>
    <dbReference type="NCBI Taxonomy" id="47602"/>
    <lineage>
        <taxon>Eukaryota</taxon>
        <taxon>Viridiplantae</taxon>
        <taxon>Streptophyta</taxon>
        <taxon>Embryophyta</taxon>
        <taxon>Tracheophyta</taxon>
        <taxon>Spermatophyta</taxon>
        <taxon>Magnoliopsida</taxon>
        <taxon>eudicotyledons</taxon>
        <taxon>Gunneridae</taxon>
        <taxon>Pentapetalae</taxon>
        <taxon>rosids</taxon>
        <taxon>malvids</taxon>
        <taxon>Malvales</taxon>
        <taxon>Malvaceae</taxon>
        <taxon>Malvoideae</taxon>
        <taxon>Gossypium</taxon>
    </lineage>
</organism>
<evidence type="ECO:0000313" key="1">
    <source>
        <dbReference type="EMBL" id="KAH1039577.1"/>
    </source>
</evidence>
<name>A0A9D3UFL7_9ROSI</name>
<comment type="caution">
    <text evidence="1">The sequence shown here is derived from an EMBL/GenBank/DDBJ whole genome shotgun (WGS) entry which is preliminary data.</text>
</comment>
<reference evidence="1 2" key="1">
    <citation type="journal article" date="2021" name="Plant Biotechnol. J.">
        <title>Multi-omics assisted identification of the key and species-specific regulatory components of drought-tolerant mechanisms in Gossypium stocksii.</title>
        <authorList>
            <person name="Yu D."/>
            <person name="Ke L."/>
            <person name="Zhang D."/>
            <person name="Wu Y."/>
            <person name="Sun Y."/>
            <person name="Mei J."/>
            <person name="Sun J."/>
            <person name="Sun Y."/>
        </authorList>
    </citation>
    <scope>NUCLEOTIDE SEQUENCE [LARGE SCALE GENOMIC DNA]</scope>
    <source>
        <strain evidence="2">cv. E1</strain>
        <tissue evidence="1">Leaf</tissue>
    </source>
</reference>
<dbReference type="AlphaFoldDB" id="A0A9D3UFL7"/>